<comment type="similarity">
    <text evidence="8">Belongs to the TonB-dependent receptor family.</text>
</comment>
<keyword evidence="7 8" id="KW-0998">Cell outer membrane</keyword>
<dbReference type="GO" id="GO:0044718">
    <property type="term" value="P:siderophore transmembrane transport"/>
    <property type="evidence" value="ECO:0007669"/>
    <property type="project" value="TreeGrafter"/>
</dbReference>
<dbReference type="GO" id="GO:0009279">
    <property type="term" value="C:cell outer membrane"/>
    <property type="evidence" value="ECO:0007669"/>
    <property type="project" value="UniProtKB-SubCell"/>
</dbReference>
<comment type="caution">
    <text evidence="10">The sequence shown here is derived from an EMBL/GenBank/DDBJ whole genome shotgun (WGS) entry which is preliminary data.</text>
</comment>
<dbReference type="InterPro" id="IPR039426">
    <property type="entry name" value="TonB-dep_rcpt-like"/>
</dbReference>
<keyword evidence="6 8" id="KW-0472">Membrane</keyword>
<gene>
    <name evidence="10" type="ORF">DW888_08430</name>
</gene>
<dbReference type="PANTHER" id="PTHR30069">
    <property type="entry name" value="TONB-DEPENDENT OUTER MEMBRANE RECEPTOR"/>
    <property type="match status" value="1"/>
</dbReference>
<evidence type="ECO:0000256" key="8">
    <source>
        <dbReference type="PROSITE-ProRule" id="PRU01360"/>
    </source>
</evidence>
<evidence type="ECO:0000256" key="4">
    <source>
        <dbReference type="ARBA" id="ARBA00022692"/>
    </source>
</evidence>
<dbReference type="InterPro" id="IPR023996">
    <property type="entry name" value="TonB-dep_OMP_SusC/RagA"/>
</dbReference>
<dbReference type="GO" id="GO:0015344">
    <property type="term" value="F:siderophore uptake transmembrane transporter activity"/>
    <property type="evidence" value="ECO:0007669"/>
    <property type="project" value="TreeGrafter"/>
</dbReference>
<evidence type="ECO:0000256" key="3">
    <source>
        <dbReference type="ARBA" id="ARBA00022452"/>
    </source>
</evidence>
<dbReference type="NCBIfam" id="TIGR04057">
    <property type="entry name" value="SusC_RagA_signa"/>
    <property type="match status" value="1"/>
</dbReference>
<evidence type="ECO:0000259" key="9">
    <source>
        <dbReference type="Pfam" id="PF07715"/>
    </source>
</evidence>
<accession>A0A413VQN3</accession>
<dbReference type="InterPro" id="IPR023997">
    <property type="entry name" value="TonB-dep_OMP_SusC/RagA_CS"/>
</dbReference>
<dbReference type="SUPFAM" id="SSF56935">
    <property type="entry name" value="Porins"/>
    <property type="match status" value="1"/>
</dbReference>
<keyword evidence="2 8" id="KW-0813">Transport</keyword>
<evidence type="ECO:0000256" key="6">
    <source>
        <dbReference type="ARBA" id="ARBA00023136"/>
    </source>
</evidence>
<evidence type="ECO:0000256" key="7">
    <source>
        <dbReference type="ARBA" id="ARBA00023237"/>
    </source>
</evidence>
<keyword evidence="3 8" id="KW-1134">Transmembrane beta strand</keyword>
<proteinExistence type="inferred from homology"/>
<keyword evidence="4 8" id="KW-0812">Transmembrane</keyword>
<sequence>MLLTKRTLLYLFLMLLPPLGIEECNAINIEYDKHTDQFSSRKKIKGHVVDSKGEILIGATVKVKGEPDGTITNAEGEFSLVVEQDAVLQISFVGCETKEVPVRGQTEFEILLKEDAVMLDPIIVIALGIEKKESSLSYSAMQLKSDELNRVKDPNMITALAGKAAGVQISKNSSGPGASAKVSIRGIRSVVSDNQPLYVIDGVPMLNSTSEQAYSAIGGTANAGNRDGGDGISNLNPEDVESITILKGAPAAALYGSQAANGVILITTKKGSESGVHKVSFSTSLTVDNAFSLPEMQNRYGVSDDVDSWGAKAELPDQDNLKNFFRTGFTSITSISVSHGNEKLQNYFSYANTSGRGIIDKNQLSKHNLNFRETSSLFNGRLKLDGSVNVMRQVVKNKPVTGGFYMNPLVGLYRFPRGEDLSYYKDHFEVYDEDRKLNVQNWHTSFEDFEQNPYWIVNRIQSKDTRSRIITSLSARVKVNDWLDIQARGTMDYANDKLRQKFYASTALALAGVNGRYIEMDYQEVLLYGDVMATAKKKWGDISLDAAMGASINDKIVNSVRYDSKTASLKFPNVFNLANIIMNGSASLDQKIDAHRQLQSVFATAQVGYRESLFVDVTARNDWASTLAYTQHERTGFFYPSVGASLILNKLIALPEWVSFGKVRGTYSKVGNDIPLFITNPVSHVTAGGEVQASDAAPFKEMEPEMTYSVEVGTEWRFLSNRLGINATYYRTNTRNQFFKLPALSGDKYAYRYVNAGNIQNEGWELTLDVAPVMKRDFIWKTTLNFSSNKNRIIELHEQLKEFVYGPTSFSSSYAMKLVKGGSIGDIYGKAFVRDGSGNIVYEAGGENKGLPQVEGDGNTVKVGNANPLFSMGWSHTLSYKGVSLYFLIDCRYGGNILSQTQADMDMYGVSKTTADARDDGYIMLEGHRVENVKGFYKNVVGGRAGVTEYYMYDATNVRLRELSLNYQLPAGWIAKTKVFKDIQLSFVGRNLFFIYKKAPFDPDLVLSTGNDNQGIEVYGMPTTRSWGFSIKCEF</sequence>
<keyword evidence="5" id="KW-0732">Signal</keyword>
<dbReference type="Proteomes" id="UP000284379">
    <property type="component" value="Unassembled WGS sequence"/>
</dbReference>
<dbReference type="InterPro" id="IPR008969">
    <property type="entry name" value="CarboxyPept-like_regulatory"/>
</dbReference>
<dbReference type="Pfam" id="PF07715">
    <property type="entry name" value="Plug"/>
    <property type="match status" value="1"/>
</dbReference>
<dbReference type="AlphaFoldDB" id="A0A413VQN3"/>
<dbReference type="PROSITE" id="PS52016">
    <property type="entry name" value="TONB_DEPENDENT_REC_3"/>
    <property type="match status" value="1"/>
</dbReference>
<dbReference type="EMBL" id="QSGO01000005">
    <property type="protein sequence ID" value="RHB35868.1"/>
    <property type="molecule type" value="Genomic_DNA"/>
</dbReference>
<evidence type="ECO:0000313" key="10">
    <source>
        <dbReference type="EMBL" id="RHB35868.1"/>
    </source>
</evidence>
<feature type="domain" description="TonB-dependent receptor plug" evidence="9">
    <location>
        <begin position="135"/>
        <end position="263"/>
    </location>
</feature>
<dbReference type="RefSeq" id="WP_122201313.1">
    <property type="nucleotide sequence ID" value="NZ_CABJFV010000005.1"/>
</dbReference>
<dbReference type="Gene3D" id="2.170.130.10">
    <property type="entry name" value="TonB-dependent receptor, plug domain"/>
    <property type="match status" value="1"/>
</dbReference>
<organism evidence="10 11">
    <name type="scientific">Bacteroides nordii</name>
    <dbReference type="NCBI Taxonomy" id="291645"/>
    <lineage>
        <taxon>Bacteria</taxon>
        <taxon>Pseudomonadati</taxon>
        <taxon>Bacteroidota</taxon>
        <taxon>Bacteroidia</taxon>
        <taxon>Bacteroidales</taxon>
        <taxon>Bacteroidaceae</taxon>
        <taxon>Bacteroides</taxon>
    </lineage>
</organism>
<evidence type="ECO:0000256" key="1">
    <source>
        <dbReference type="ARBA" id="ARBA00004571"/>
    </source>
</evidence>
<name>A0A413VQN3_9BACE</name>
<dbReference type="NCBIfam" id="TIGR04056">
    <property type="entry name" value="OMP_RagA_SusC"/>
    <property type="match status" value="1"/>
</dbReference>
<dbReference type="InterPro" id="IPR036942">
    <property type="entry name" value="Beta-barrel_TonB_sf"/>
</dbReference>
<dbReference type="InterPro" id="IPR037066">
    <property type="entry name" value="Plug_dom_sf"/>
</dbReference>
<dbReference type="Gene3D" id="2.40.170.20">
    <property type="entry name" value="TonB-dependent receptor, beta-barrel domain"/>
    <property type="match status" value="1"/>
</dbReference>
<evidence type="ECO:0000256" key="5">
    <source>
        <dbReference type="ARBA" id="ARBA00022729"/>
    </source>
</evidence>
<evidence type="ECO:0000256" key="2">
    <source>
        <dbReference type="ARBA" id="ARBA00022448"/>
    </source>
</evidence>
<dbReference type="Pfam" id="PF13715">
    <property type="entry name" value="CarbopepD_reg_2"/>
    <property type="match status" value="1"/>
</dbReference>
<dbReference type="SUPFAM" id="SSF49464">
    <property type="entry name" value="Carboxypeptidase regulatory domain-like"/>
    <property type="match status" value="1"/>
</dbReference>
<evidence type="ECO:0000313" key="11">
    <source>
        <dbReference type="Proteomes" id="UP000284379"/>
    </source>
</evidence>
<dbReference type="InterPro" id="IPR012910">
    <property type="entry name" value="Plug_dom"/>
</dbReference>
<reference evidence="10 11" key="1">
    <citation type="submission" date="2018-08" db="EMBL/GenBank/DDBJ databases">
        <title>A genome reference for cultivated species of the human gut microbiota.</title>
        <authorList>
            <person name="Zou Y."/>
            <person name="Xue W."/>
            <person name="Luo G."/>
        </authorList>
    </citation>
    <scope>NUCLEOTIDE SEQUENCE [LARGE SCALE GENOMIC DNA]</scope>
    <source>
        <strain evidence="10 11">AM40-30BH</strain>
    </source>
</reference>
<dbReference type="Gene3D" id="2.60.40.1120">
    <property type="entry name" value="Carboxypeptidase-like, regulatory domain"/>
    <property type="match status" value="1"/>
</dbReference>
<dbReference type="PANTHER" id="PTHR30069:SF29">
    <property type="entry name" value="HEMOGLOBIN AND HEMOGLOBIN-HAPTOGLOBIN-BINDING PROTEIN 1-RELATED"/>
    <property type="match status" value="1"/>
</dbReference>
<comment type="subcellular location">
    <subcellularLocation>
        <location evidence="1 8">Cell outer membrane</location>
        <topology evidence="1 8">Multi-pass membrane protein</topology>
    </subcellularLocation>
</comment>
<protein>
    <submittedName>
        <fullName evidence="10">SusC/RagA family TonB-linked outer membrane protein</fullName>
    </submittedName>
</protein>